<protein>
    <submittedName>
        <fullName evidence="4">Dam family site-specific DNA-(Adenine-N6)-methyltransferase</fullName>
        <ecNumber evidence="4">2.1.1.72</ecNumber>
    </submittedName>
</protein>
<dbReference type="Pfam" id="PF02086">
    <property type="entry name" value="MethyltransfD12"/>
    <property type="match status" value="1"/>
</dbReference>
<organism evidence="4 5">
    <name type="scientific">Arthrospiribacter ruber</name>
    <dbReference type="NCBI Taxonomy" id="2487934"/>
    <lineage>
        <taxon>Bacteria</taxon>
        <taxon>Pseudomonadati</taxon>
        <taxon>Bacteroidota</taxon>
        <taxon>Cytophagia</taxon>
        <taxon>Cytophagales</taxon>
        <taxon>Cyclobacteriaceae</taxon>
        <taxon>Arthrospiribacter</taxon>
    </lineage>
</organism>
<dbReference type="RefSeq" id="WP_219293200.1">
    <property type="nucleotide sequence ID" value="NZ_RPHB01000009.1"/>
</dbReference>
<dbReference type="GO" id="GO:0032259">
    <property type="term" value="P:methylation"/>
    <property type="evidence" value="ECO:0007669"/>
    <property type="project" value="UniProtKB-KW"/>
</dbReference>
<evidence type="ECO:0000256" key="1">
    <source>
        <dbReference type="ARBA" id="ARBA00022603"/>
    </source>
</evidence>
<dbReference type="GO" id="GO:0006298">
    <property type="term" value="P:mismatch repair"/>
    <property type="evidence" value="ECO:0007669"/>
    <property type="project" value="TreeGrafter"/>
</dbReference>
<keyword evidence="5" id="KW-1185">Reference proteome</keyword>
<dbReference type="InterPro" id="IPR002052">
    <property type="entry name" value="DNA_methylase_N6_adenine_CS"/>
</dbReference>
<reference evidence="4 5" key="1">
    <citation type="journal article" date="2020" name="Syst. Appl. Microbiol.">
        <title>Arthrospiribacter ruber gen. nov., sp. nov., a novel bacterium isolated from Arthrospira cultures.</title>
        <authorList>
            <person name="Waleron M."/>
            <person name="Misztak A."/>
            <person name="Waleron M.M."/>
            <person name="Furmaniak M."/>
            <person name="Mrozik A."/>
            <person name="Waleron K."/>
        </authorList>
    </citation>
    <scope>NUCLEOTIDE SEQUENCE [LARGE SCALE GENOMIC DNA]</scope>
    <source>
        <strain evidence="4 5">DPMB0001</strain>
    </source>
</reference>
<evidence type="ECO:0000256" key="3">
    <source>
        <dbReference type="ARBA" id="ARBA00022691"/>
    </source>
</evidence>
<accession>A0A951J2U5</accession>
<dbReference type="GO" id="GO:0043565">
    <property type="term" value="F:sequence-specific DNA binding"/>
    <property type="evidence" value="ECO:0007669"/>
    <property type="project" value="TreeGrafter"/>
</dbReference>
<sequence>MNDTIIEIKPFLRWAGGKTWLTKEVEKFIPNNFNNYFEPFLGGGSIFIHLKTVEKIEKKAYLSDINSELINAYQVLKSKPVQLISSLSKHQNNEAYYYNLRSRDVIDPVERASKFIFLNRTSFNGIYRENMQGEYNVPYGFKQYKTLFDTDNLINLSCAFKSSFFSHGDFKKIANKIKQNDLVFIDPPYTVAHGNNGFIKYNQKIFSWKDQVRLSKFIEFLIERGAYYIMTNAHHESIIDLFGDYGDITILSRASVVGGKKAKRTKYEEIILSNIS</sequence>
<dbReference type="NCBIfam" id="TIGR00571">
    <property type="entry name" value="dam"/>
    <property type="match status" value="1"/>
</dbReference>
<keyword evidence="1 4" id="KW-0489">Methyltransferase</keyword>
<dbReference type="PANTHER" id="PTHR30481:SF3">
    <property type="entry name" value="DNA ADENINE METHYLASE"/>
    <property type="match status" value="1"/>
</dbReference>
<dbReference type="InterPro" id="IPR012263">
    <property type="entry name" value="M_m6A_EcoRV"/>
</dbReference>
<evidence type="ECO:0000313" key="4">
    <source>
        <dbReference type="EMBL" id="MBW3469847.1"/>
    </source>
</evidence>
<keyword evidence="2 4" id="KW-0808">Transferase</keyword>
<dbReference type="GO" id="GO:0009307">
    <property type="term" value="P:DNA restriction-modification system"/>
    <property type="evidence" value="ECO:0007669"/>
    <property type="project" value="InterPro"/>
</dbReference>
<name>A0A951J2U5_9BACT</name>
<dbReference type="EMBL" id="RPHB01000009">
    <property type="protein sequence ID" value="MBW3469847.1"/>
    <property type="molecule type" value="Genomic_DNA"/>
</dbReference>
<evidence type="ECO:0000313" key="5">
    <source>
        <dbReference type="Proteomes" id="UP000727490"/>
    </source>
</evidence>
<proteinExistence type="predicted"/>
<dbReference type="Proteomes" id="UP000727490">
    <property type="component" value="Unassembled WGS sequence"/>
</dbReference>
<gene>
    <name evidence="4" type="ORF">EGN73_18785</name>
</gene>
<evidence type="ECO:0000256" key="2">
    <source>
        <dbReference type="ARBA" id="ARBA00022679"/>
    </source>
</evidence>
<comment type="caution">
    <text evidence="4">The sequence shown here is derived from an EMBL/GenBank/DDBJ whole genome shotgun (WGS) entry which is preliminary data.</text>
</comment>
<dbReference type="InterPro" id="IPR012327">
    <property type="entry name" value="MeTrfase_D12"/>
</dbReference>
<dbReference type="AlphaFoldDB" id="A0A951J2U5"/>
<keyword evidence="3" id="KW-0949">S-adenosyl-L-methionine</keyword>
<dbReference type="PIRSF" id="PIRSF000398">
    <property type="entry name" value="M_m6A_EcoRV"/>
    <property type="match status" value="1"/>
</dbReference>
<dbReference type="PROSITE" id="PS00092">
    <property type="entry name" value="N6_MTASE"/>
    <property type="match status" value="1"/>
</dbReference>
<dbReference type="PANTHER" id="PTHR30481">
    <property type="entry name" value="DNA ADENINE METHYLASE"/>
    <property type="match status" value="1"/>
</dbReference>
<dbReference type="GO" id="GO:0009007">
    <property type="term" value="F:site-specific DNA-methyltransferase (adenine-specific) activity"/>
    <property type="evidence" value="ECO:0007669"/>
    <property type="project" value="UniProtKB-EC"/>
</dbReference>
<dbReference type="EC" id="2.1.1.72" evidence="4"/>
<dbReference type="GO" id="GO:1904047">
    <property type="term" value="F:S-adenosyl-L-methionine binding"/>
    <property type="evidence" value="ECO:0007669"/>
    <property type="project" value="TreeGrafter"/>
</dbReference>